<reference evidence="1" key="2">
    <citation type="submission" date="2013-11" db="EMBL/GenBank/DDBJ databases">
        <title>Draft genome sequence of Bacteroides uniformis (ATCC 8492).</title>
        <authorList>
            <person name="Sudarsanam P."/>
            <person name="Ley R."/>
            <person name="Guruge J."/>
            <person name="Turnbaugh P.J."/>
            <person name="Mahowald M."/>
            <person name="Liep D."/>
            <person name="Gordon J."/>
        </authorList>
    </citation>
    <scope>NUCLEOTIDE SEQUENCE</scope>
    <source>
        <strain evidence="1">ATCC 8492</strain>
    </source>
</reference>
<keyword evidence="2" id="KW-1185">Reference proteome</keyword>
<dbReference type="Proteomes" id="UP000004110">
    <property type="component" value="Unassembled WGS sequence"/>
</dbReference>
<protein>
    <recommendedName>
        <fullName evidence="3">Transposase</fullName>
    </recommendedName>
</protein>
<dbReference type="AlphaFoldDB" id="A0ABC9NHP8"/>
<sequence length="49" mass="6014">MKAARMIDVDKRYSSYKRKNHLKIFKQRINFYDIHMITKSLIQQIVSQQ</sequence>
<evidence type="ECO:0008006" key="3">
    <source>
        <dbReference type="Google" id="ProtNLM"/>
    </source>
</evidence>
<gene>
    <name evidence="1" type="ORF">BACUNI_00013</name>
</gene>
<evidence type="ECO:0000313" key="2">
    <source>
        <dbReference type="Proteomes" id="UP000004110"/>
    </source>
</evidence>
<organism evidence="1 2">
    <name type="scientific">Bacteroides uniformis (strain ATCC 8492 / DSM 6597 / CCUG 4942 / CIP 103695 / JCM 5828 / KCTC 5204 / NCTC 13054 / VPI 0061)</name>
    <dbReference type="NCBI Taxonomy" id="411479"/>
    <lineage>
        <taxon>Bacteria</taxon>
        <taxon>Pseudomonadati</taxon>
        <taxon>Bacteroidota</taxon>
        <taxon>Bacteroidia</taxon>
        <taxon>Bacteroidales</taxon>
        <taxon>Bacteroidaceae</taxon>
        <taxon>Bacteroides</taxon>
    </lineage>
</organism>
<accession>A0ABC9NHP8</accession>
<reference evidence="1" key="1">
    <citation type="submission" date="2007-06" db="EMBL/GenBank/DDBJ databases">
        <authorList>
            <person name="Fulton L."/>
            <person name="Clifton S."/>
            <person name="Fulton B."/>
            <person name="Xu J."/>
            <person name="Minx P."/>
            <person name="Pepin K.H."/>
            <person name="Johnson M."/>
            <person name="Thiruvilangam P."/>
            <person name="Bhonagiri V."/>
            <person name="Nash W.E."/>
            <person name="Mardis E.R."/>
            <person name="Wilson R.K."/>
        </authorList>
    </citation>
    <scope>NUCLEOTIDE SEQUENCE [LARGE SCALE GENOMIC DNA]</scope>
    <source>
        <strain evidence="1">ATCC 8492</strain>
    </source>
</reference>
<proteinExistence type="predicted"/>
<name>A0ABC9NHP8_BACUC</name>
<evidence type="ECO:0000313" key="1">
    <source>
        <dbReference type="EMBL" id="EDO56322.1"/>
    </source>
</evidence>
<dbReference type="EMBL" id="AAYH02000011">
    <property type="protein sequence ID" value="EDO56322.1"/>
    <property type="molecule type" value="Genomic_DNA"/>
</dbReference>
<comment type="caution">
    <text evidence="1">The sequence shown here is derived from an EMBL/GenBank/DDBJ whole genome shotgun (WGS) entry which is preliminary data.</text>
</comment>